<dbReference type="PROSITE" id="PS51347">
    <property type="entry name" value="PHOSPHOTRIESTERASE_2"/>
    <property type="match status" value="1"/>
</dbReference>
<keyword evidence="2" id="KW-0378">Hydrolase</keyword>
<name>A0AA40SSE1_9MICO</name>
<evidence type="ECO:0000256" key="5">
    <source>
        <dbReference type="PROSITE-ProRule" id="PRU00679"/>
    </source>
</evidence>
<dbReference type="PANTHER" id="PTHR10819:SF3">
    <property type="entry name" value="PHOSPHOTRIESTERASE-RELATED PROTEIN"/>
    <property type="match status" value="1"/>
</dbReference>
<evidence type="ECO:0000256" key="3">
    <source>
        <dbReference type="PIRSR" id="PIRSR601559-50"/>
    </source>
</evidence>
<keyword evidence="1 4" id="KW-0479">Metal-binding</keyword>
<keyword evidence="7" id="KW-1185">Reference proteome</keyword>
<dbReference type="PROSITE" id="PS01322">
    <property type="entry name" value="PHOSPHOTRIESTERASE_1"/>
    <property type="match status" value="1"/>
</dbReference>
<dbReference type="InterPro" id="IPR001559">
    <property type="entry name" value="Phosphotriesterase"/>
</dbReference>
<comment type="caution">
    <text evidence="6">The sequence shown here is derived from an EMBL/GenBank/DDBJ whole genome shotgun (WGS) entry which is preliminary data.</text>
</comment>
<dbReference type="RefSeq" id="WP_183500869.1">
    <property type="nucleotide sequence ID" value="NZ_BAABCO010000003.1"/>
</dbReference>
<sequence length="338" mass="35905">MTTAAATVPTCSGAMAGADLGVTLVHEHLFVTDPELDACLPHPEWDEERAVAAAVTQLEHLHALGVRTVVDLTVPGLGRNVARVRRVADQVPVNIVVATGYYRTALAPFFALNGPGLLVDGPDPLVELFLGDIENGIEGSGIRAGMIKIASDAGGVTPDVARVFAAAAVAHRRTGVPITTHSHSPSRGGLAQQDLLSDLGVPLDRVVIGHAGDSTEPGYVRRLADRGSWLGFDRFGMTHMQSDEARIRTLLDLLHAGYTDQLLLSHDAAVFSRITPPSWRAAHAPRWRMDTLHRAVLPRLRADGVDEATLTRLMVDNPRRLLTGEARSAISGGIGAGG</sequence>
<comment type="similarity">
    <text evidence="5">Belongs to the metallo-dependent hydrolases superfamily. Phosphotriesterase family.</text>
</comment>
<accession>A0AA40SSE1</accession>
<evidence type="ECO:0000256" key="4">
    <source>
        <dbReference type="PIRSR" id="PIRSR601559-51"/>
    </source>
</evidence>
<comment type="cofactor">
    <cofactor evidence="4">
        <name>a divalent metal cation</name>
        <dbReference type="ChEBI" id="CHEBI:60240"/>
    </cofactor>
    <text evidence="4">Binds 2 divalent metal cations per subunit.</text>
</comment>
<dbReference type="InterPro" id="IPR017947">
    <property type="entry name" value="AryldialkylPase_Zn-BS"/>
</dbReference>
<evidence type="ECO:0000313" key="7">
    <source>
        <dbReference type="Proteomes" id="UP000549113"/>
    </source>
</evidence>
<protein>
    <submittedName>
        <fullName evidence="6">Phosphotriesterase-related protein</fullName>
    </submittedName>
</protein>
<feature type="modified residue" description="N6-carboxylysine" evidence="3 5">
    <location>
        <position position="148"/>
    </location>
</feature>
<dbReference type="Pfam" id="PF02126">
    <property type="entry name" value="PTE"/>
    <property type="match status" value="1"/>
</dbReference>
<dbReference type="InterPro" id="IPR032466">
    <property type="entry name" value="Metal_Hydrolase"/>
</dbReference>
<feature type="binding site" evidence="4">
    <location>
        <position position="210"/>
    </location>
    <ligand>
        <name>Zn(2+)</name>
        <dbReference type="ChEBI" id="CHEBI:29105"/>
        <label>2</label>
    </ligand>
</feature>
<evidence type="ECO:0000256" key="2">
    <source>
        <dbReference type="ARBA" id="ARBA00022801"/>
    </source>
</evidence>
<dbReference type="EMBL" id="JACIFH010000001">
    <property type="protein sequence ID" value="MBB4141386.1"/>
    <property type="molecule type" value="Genomic_DNA"/>
</dbReference>
<dbReference type="Gene3D" id="3.20.20.140">
    <property type="entry name" value="Metal-dependent hydrolases"/>
    <property type="match status" value="1"/>
</dbReference>
<gene>
    <name evidence="6" type="ORF">BKA10_003180</name>
</gene>
<dbReference type="Proteomes" id="UP000549113">
    <property type="component" value="Unassembled WGS sequence"/>
</dbReference>
<reference evidence="6 7" key="1">
    <citation type="submission" date="2020-08" db="EMBL/GenBank/DDBJ databases">
        <title>Sequencing the genomes of 1000 actinobacteria strains.</title>
        <authorList>
            <person name="Klenk H.-P."/>
        </authorList>
    </citation>
    <scope>NUCLEOTIDE SEQUENCE [LARGE SCALE GENOMIC DNA]</scope>
    <source>
        <strain evidence="6 7">DSM 19600</strain>
    </source>
</reference>
<feature type="binding site" evidence="4">
    <location>
        <position position="28"/>
    </location>
    <ligand>
        <name>Zn(2+)</name>
        <dbReference type="ChEBI" id="CHEBI:29105"/>
        <label>1</label>
    </ligand>
</feature>
<dbReference type="GO" id="GO:0016788">
    <property type="term" value="F:hydrolase activity, acting on ester bonds"/>
    <property type="evidence" value="ECO:0007669"/>
    <property type="project" value="InterPro"/>
</dbReference>
<dbReference type="SUPFAM" id="SSF51556">
    <property type="entry name" value="Metallo-dependent hydrolases"/>
    <property type="match status" value="1"/>
</dbReference>
<proteinExistence type="inferred from homology"/>
<feature type="binding site" evidence="4">
    <location>
        <position position="181"/>
    </location>
    <ligand>
        <name>Zn(2+)</name>
        <dbReference type="ChEBI" id="CHEBI:29105"/>
        <label>2</label>
    </ligand>
</feature>
<evidence type="ECO:0000313" key="6">
    <source>
        <dbReference type="EMBL" id="MBB4141386.1"/>
    </source>
</evidence>
<feature type="binding site" evidence="4">
    <location>
        <position position="26"/>
    </location>
    <ligand>
        <name>Zn(2+)</name>
        <dbReference type="ChEBI" id="CHEBI:29105"/>
        <label>1</label>
    </ligand>
</feature>
<feature type="binding site" evidence="4">
    <location>
        <position position="267"/>
    </location>
    <ligand>
        <name>Zn(2+)</name>
        <dbReference type="ChEBI" id="CHEBI:29105"/>
        <label>1</label>
    </ligand>
</feature>
<evidence type="ECO:0000256" key="1">
    <source>
        <dbReference type="ARBA" id="ARBA00022723"/>
    </source>
</evidence>
<dbReference type="AlphaFoldDB" id="A0AA40SSE1"/>
<dbReference type="PANTHER" id="PTHR10819">
    <property type="entry name" value="PHOSPHOTRIESTERASE-RELATED"/>
    <property type="match status" value="1"/>
</dbReference>
<organism evidence="6 7">
    <name type="scientific">Microbacterium invictum</name>
    <dbReference type="NCBI Taxonomy" id="515415"/>
    <lineage>
        <taxon>Bacteria</taxon>
        <taxon>Bacillati</taxon>
        <taxon>Actinomycetota</taxon>
        <taxon>Actinomycetes</taxon>
        <taxon>Micrococcales</taxon>
        <taxon>Microbacteriaceae</taxon>
        <taxon>Microbacterium</taxon>
    </lineage>
</organism>
<feature type="binding site" description="via carbamate group" evidence="4">
    <location>
        <position position="148"/>
    </location>
    <ligand>
        <name>Zn(2+)</name>
        <dbReference type="ChEBI" id="CHEBI:29105"/>
        <label>2</label>
    </ligand>
</feature>
<feature type="binding site" description="via carbamate group" evidence="4">
    <location>
        <position position="148"/>
    </location>
    <ligand>
        <name>Zn(2+)</name>
        <dbReference type="ChEBI" id="CHEBI:29105"/>
        <label>1</label>
    </ligand>
</feature>
<dbReference type="GO" id="GO:0008270">
    <property type="term" value="F:zinc ion binding"/>
    <property type="evidence" value="ECO:0007669"/>
    <property type="project" value="InterPro"/>
</dbReference>